<comment type="caution">
    <text evidence="1">The sequence shown here is derived from an EMBL/GenBank/DDBJ whole genome shotgun (WGS) entry which is preliminary data.</text>
</comment>
<dbReference type="Proteomes" id="UP000604046">
    <property type="component" value="Unassembled WGS sequence"/>
</dbReference>
<reference evidence="1" key="1">
    <citation type="submission" date="2021-02" db="EMBL/GenBank/DDBJ databases">
        <authorList>
            <person name="Dougan E. K."/>
            <person name="Rhodes N."/>
            <person name="Thang M."/>
            <person name="Chan C."/>
        </authorList>
    </citation>
    <scope>NUCLEOTIDE SEQUENCE</scope>
</reference>
<dbReference type="SUPFAM" id="SSF49854">
    <property type="entry name" value="Spermadhesin, CUB domain"/>
    <property type="match status" value="1"/>
</dbReference>
<organism evidence="1 2">
    <name type="scientific">Symbiodinium natans</name>
    <dbReference type="NCBI Taxonomy" id="878477"/>
    <lineage>
        <taxon>Eukaryota</taxon>
        <taxon>Sar</taxon>
        <taxon>Alveolata</taxon>
        <taxon>Dinophyceae</taxon>
        <taxon>Suessiales</taxon>
        <taxon>Symbiodiniaceae</taxon>
        <taxon>Symbiodinium</taxon>
    </lineage>
</organism>
<evidence type="ECO:0000313" key="2">
    <source>
        <dbReference type="Proteomes" id="UP000604046"/>
    </source>
</evidence>
<dbReference type="AlphaFoldDB" id="A0A812V8V6"/>
<dbReference type="EMBL" id="CAJNDS010002802">
    <property type="protein sequence ID" value="CAE7603600.1"/>
    <property type="molecule type" value="Genomic_DNA"/>
</dbReference>
<dbReference type="InterPro" id="IPR035914">
    <property type="entry name" value="Sperma_CUB_dom_sf"/>
</dbReference>
<gene>
    <name evidence="1" type="primary">Scube1</name>
    <name evidence="1" type="ORF">SNAT2548_LOCUS34327</name>
</gene>
<proteinExistence type="predicted"/>
<name>A0A812V8V6_9DINO</name>
<sequence>MLRVRPCVSYNVVQRDGSGSGGGDGDGNYGYGDGDGDGYGYGGNYSYGTYGYGPFLYGFYGFYGSYGSYGSYGYSSGDDSGECGGGLCCVGNQPERHPPYSTNEECVISVASGNTRFIKMMDFETDVGDVLIVNGVNYSGYNGPSGVIPTGEIIWSTDDVQGPPLRGFAFCLDAQEPPVAEANSTFAWKVLSGRCAVDTDGCITSPNFPDRYDQHGCTIGVDVNNTKRLSVSNFETETGYDFLEINGRPYSGTYTSADVLDPPQGLIRWVADTNFAQQGWRLCLTDEVSNQTTWRSQDFPEQKARAFASAVWDAEKQLLLVYGGQDAAASTTTHADEFLITDPVLVKYDLKSYQQEQLMHLLGDSGQEKRSMFSCHAKVKEPSRN</sequence>
<evidence type="ECO:0000313" key="1">
    <source>
        <dbReference type="EMBL" id="CAE7603600.1"/>
    </source>
</evidence>
<protein>
    <submittedName>
        <fullName evidence="1">Scube1 protein</fullName>
    </submittedName>
</protein>
<accession>A0A812V8V6</accession>
<keyword evidence="2" id="KW-1185">Reference proteome</keyword>